<gene>
    <name evidence="11" type="ORF">BSL78_03140</name>
</gene>
<dbReference type="InterPro" id="IPR032393">
    <property type="entry name" value="SOAR_STIM1/2"/>
</dbReference>
<evidence type="ECO:0000256" key="5">
    <source>
        <dbReference type="ARBA" id="ARBA00022837"/>
    </source>
</evidence>
<evidence type="ECO:0000313" key="11">
    <source>
        <dbReference type="EMBL" id="PIK59920.1"/>
    </source>
</evidence>
<keyword evidence="6" id="KW-0406">Ion transport</keyword>
<reference evidence="11 12" key="1">
    <citation type="journal article" date="2017" name="PLoS Biol.">
        <title>The sea cucumber genome provides insights into morphological evolution and visceral regeneration.</title>
        <authorList>
            <person name="Zhang X."/>
            <person name="Sun L."/>
            <person name="Yuan J."/>
            <person name="Sun Y."/>
            <person name="Gao Y."/>
            <person name="Zhang L."/>
            <person name="Li S."/>
            <person name="Dai H."/>
            <person name="Hamel J.F."/>
            <person name="Liu C."/>
            <person name="Yu Y."/>
            <person name="Liu S."/>
            <person name="Lin W."/>
            <person name="Guo K."/>
            <person name="Jin S."/>
            <person name="Xu P."/>
            <person name="Storey K.B."/>
            <person name="Huan P."/>
            <person name="Zhang T."/>
            <person name="Zhou Y."/>
            <person name="Zhang J."/>
            <person name="Lin C."/>
            <person name="Li X."/>
            <person name="Xing L."/>
            <person name="Huo D."/>
            <person name="Sun M."/>
            <person name="Wang L."/>
            <person name="Mercier A."/>
            <person name="Li F."/>
            <person name="Yang H."/>
            <person name="Xiang J."/>
        </authorList>
    </citation>
    <scope>NUCLEOTIDE SEQUENCE [LARGE SCALE GENOMIC DNA]</scope>
    <source>
        <strain evidence="11">Shaxun</strain>
        <tissue evidence="11">Muscle</tissue>
    </source>
</reference>
<dbReference type="Pfam" id="PF07647">
    <property type="entry name" value="SAM_2"/>
    <property type="match status" value="1"/>
</dbReference>
<dbReference type="InterPro" id="IPR037608">
    <property type="entry name" value="STIM1/2"/>
</dbReference>
<feature type="compositionally biased region" description="Low complexity" evidence="8">
    <location>
        <begin position="407"/>
        <end position="420"/>
    </location>
</feature>
<feature type="region of interest" description="Disordered" evidence="8">
    <location>
        <begin position="407"/>
        <end position="438"/>
    </location>
</feature>
<dbReference type="InterPro" id="IPR001660">
    <property type="entry name" value="SAM"/>
</dbReference>
<dbReference type="AlphaFoldDB" id="A0A2G8LIB1"/>
<dbReference type="PROSITE" id="PS50105">
    <property type="entry name" value="SAM_DOMAIN"/>
    <property type="match status" value="1"/>
</dbReference>
<evidence type="ECO:0000256" key="9">
    <source>
        <dbReference type="SAM" id="Phobius"/>
    </source>
</evidence>
<dbReference type="GO" id="GO:0005246">
    <property type="term" value="F:calcium channel regulator activity"/>
    <property type="evidence" value="ECO:0007669"/>
    <property type="project" value="InterPro"/>
</dbReference>
<dbReference type="PANTHER" id="PTHR15136">
    <property type="entry name" value="STROMAL INTERACTION MOLECULE HOMOLOG"/>
    <property type="match status" value="1"/>
</dbReference>
<dbReference type="Gene3D" id="1.10.287.3550">
    <property type="match status" value="1"/>
</dbReference>
<dbReference type="CDD" id="cd09504">
    <property type="entry name" value="SAM_STIM-1_2-like"/>
    <property type="match status" value="1"/>
</dbReference>
<dbReference type="GO" id="GO:0005783">
    <property type="term" value="C:endoplasmic reticulum"/>
    <property type="evidence" value="ECO:0007669"/>
    <property type="project" value="TreeGrafter"/>
</dbReference>
<dbReference type="EMBL" id="MRZV01000070">
    <property type="protein sequence ID" value="PIK59920.1"/>
    <property type="molecule type" value="Genomic_DNA"/>
</dbReference>
<dbReference type="STRING" id="307972.A0A2G8LIB1"/>
<evidence type="ECO:0000256" key="7">
    <source>
        <dbReference type="SAM" id="Coils"/>
    </source>
</evidence>
<feature type="domain" description="SAM" evidence="10">
    <location>
        <begin position="33"/>
        <end position="91"/>
    </location>
</feature>
<dbReference type="Pfam" id="PF16533">
    <property type="entry name" value="SOAR"/>
    <property type="match status" value="1"/>
</dbReference>
<keyword evidence="12" id="KW-1185">Reference proteome</keyword>
<evidence type="ECO:0000256" key="8">
    <source>
        <dbReference type="SAM" id="MobiDB-lite"/>
    </source>
</evidence>
<dbReference type="PANTHER" id="PTHR15136:SF5">
    <property type="entry name" value="STROMAL INTERACTION MOLECULE HOMOLOG"/>
    <property type="match status" value="1"/>
</dbReference>
<feature type="coiled-coil region" evidence="7">
    <location>
        <begin position="270"/>
        <end position="326"/>
    </location>
</feature>
<keyword evidence="5" id="KW-0106">Calcium</keyword>
<keyword evidence="9" id="KW-0472">Membrane</keyword>
<feature type="coiled-coil region" evidence="7">
    <location>
        <begin position="141"/>
        <end position="238"/>
    </location>
</feature>
<dbReference type="CDD" id="cd11722">
    <property type="entry name" value="SOAR"/>
    <property type="match status" value="1"/>
</dbReference>
<feature type="transmembrane region" description="Helical" evidence="9">
    <location>
        <begin position="114"/>
        <end position="132"/>
    </location>
</feature>
<evidence type="ECO:0000259" key="10">
    <source>
        <dbReference type="PROSITE" id="PS50105"/>
    </source>
</evidence>
<dbReference type="GO" id="GO:0005509">
    <property type="term" value="F:calcium ion binding"/>
    <property type="evidence" value="ECO:0007669"/>
    <property type="project" value="TreeGrafter"/>
</dbReference>
<feature type="compositionally biased region" description="Low complexity" evidence="8">
    <location>
        <begin position="521"/>
        <end position="530"/>
    </location>
</feature>
<accession>A0A2G8LIB1</accession>
<feature type="compositionally biased region" description="Basic and acidic residues" evidence="8">
    <location>
        <begin position="535"/>
        <end position="545"/>
    </location>
</feature>
<name>A0A2G8LIB1_STIJA</name>
<dbReference type="Proteomes" id="UP000230750">
    <property type="component" value="Unassembled WGS sequence"/>
</dbReference>
<sequence>MLKNDSLKKKIDTERGGAVAPLLPPGFVPVYNWTVDETVRWLVDFVELPQYAETFQNNAIEGSTLPKLAVNSPTFLQGILGITNPIHRQKISLKAMDAVLFGPPKPMNSYIKDWVLVLSLIIALGGCWFAFVQHRYSRNHIMNELEGLQQAEDSLKQMQDKLDAAREEHECAVREKQYMEAQLKDEINKAKREAERLRQVRKSDIGSENTPEHNEEKLRLAEEELVQVRSALQETERQLDELMGWSPPSLLQQWLQLTHEVEMRHHTVKKSIAERQLHEAKEVCLKLRRKRGTLIGAFRMAHTNSMDEVETKMQKARSILTEVTTELKERAHRWGQIEMLCNFSVVSNPGFTVLAGALGLQNIIEQARSNDQSSIVGSVSHISESNPSMGIEEYDDDLPPIPPSSMVGSSSMSTYTSAPTIRSNSTEYPTSRVRPMKTTQSLNNLVGGAVAPVRQQGKLSSNTPPASFYLNDSGSEGYSRQDSDVSTTMTTSTTATTPEEEPSTQREKKDQRSPPRGRLPSSVSDSSLVSALHRNSKDGKVSHDNLDDDDTGSIGSGSDVDEKKKRKKFFPLGRKVNRVAKAS</sequence>
<keyword evidence="1" id="KW-0813">Transport</keyword>
<feature type="compositionally biased region" description="Polar residues" evidence="8">
    <location>
        <begin position="457"/>
        <end position="480"/>
    </location>
</feature>
<dbReference type="SMART" id="SM00454">
    <property type="entry name" value="SAM"/>
    <property type="match status" value="1"/>
</dbReference>
<proteinExistence type="predicted"/>
<evidence type="ECO:0000256" key="6">
    <source>
        <dbReference type="ARBA" id="ARBA00023065"/>
    </source>
</evidence>
<evidence type="ECO:0000256" key="1">
    <source>
        <dbReference type="ARBA" id="ARBA00022448"/>
    </source>
</evidence>
<keyword evidence="4" id="KW-0732">Signal</keyword>
<evidence type="ECO:0000313" key="12">
    <source>
        <dbReference type="Proteomes" id="UP000230750"/>
    </source>
</evidence>
<feature type="compositionally biased region" description="Low complexity" evidence="8">
    <location>
        <begin position="486"/>
        <end position="497"/>
    </location>
</feature>
<dbReference type="GO" id="GO:0005886">
    <property type="term" value="C:plasma membrane"/>
    <property type="evidence" value="ECO:0007669"/>
    <property type="project" value="TreeGrafter"/>
</dbReference>
<keyword evidence="2" id="KW-0109">Calcium transport</keyword>
<dbReference type="GO" id="GO:0006874">
    <property type="term" value="P:intracellular calcium ion homeostasis"/>
    <property type="evidence" value="ECO:0007669"/>
    <property type="project" value="TreeGrafter"/>
</dbReference>
<evidence type="ECO:0000256" key="2">
    <source>
        <dbReference type="ARBA" id="ARBA00022568"/>
    </source>
</evidence>
<keyword evidence="7" id="KW-0175">Coiled coil</keyword>
<feature type="compositionally biased region" description="Basic and acidic residues" evidence="8">
    <location>
        <begin position="503"/>
        <end position="513"/>
    </location>
</feature>
<comment type="caution">
    <text evidence="11">The sequence shown here is derived from an EMBL/GenBank/DDBJ whole genome shotgun (WGS) entry which is preliminary data.</text>
</comment>
<evidence type="ECO:0000256" key="3">
    <source>
        <dbReference type="ARBA" id="ARBA00022723"/>
    </source>
</evidence>
<keyword evidence="9" id="KW-1133">Transmembrane helix</keyword>
<dbReference type="Gene3D" id="1.20.5.340">
    <property type="match status" value="1"/>
</dbReference>
<dbReference type="Gene3D" id="1.10.150.50">
    <property type="entry name" value="Transcription Factor, Ets-1"/>
    <property type="match status" value="1"/>
</dbReference>
<keyword evidence="3" id="KW-0479">Metal-binding</keyword>
<feature type="region of interest" description="Disordered" evidence="8">
    <location>
        <begin position="453"/>
        <end position="583"/>
    </location>
</feature>
<dbReference type="GO" id="GO:0051049">
    <property type="term" value="P:regulation of transport"/>
    <property type="evidence" value="ECO:0007669"/>
    <property type="project" value="UniProtKB-ARBA"/>
</dbReference>
<dbReference type="FunFam" id="1.10.150.50:FF:000009">
    <property type="entry name" value="Stromal interaction molecule 1"/>
    <property type="match status" value="1"/>
</dbReference>
<evidence type="ECO:0000256" key="4">
    <source>
        <dbReference type="ARBA" id="ARBA00022729"/>
    </source>
</evidence>
<dbReference type="SUPFAM" id="SSF47769">
    <property type="entry name" value="SAM/Pointed domain"/>
    <property type="match status" value="1"/>
</dbReference>
<organism evidence="11 12">
    <name type="scientific">Stichopus japonicus</name>
    <name type="common">Sea cucumber</name>
    <dbReference type="NCBI Taxonomy" id="307972"/>
    <lineage>
        <taxon>Eukaryota</taxon>
        <taxon>Metazoa</taxon>
        <taxon>Echinodermata</taxon>
        <taxon>Eleutherozoa</taxon>
        <taxon>Echinozoa</taxon>
        <taxon>Holothuroidea</taxon>
        <taxon>Aspidochirotacea</taxon>
        <taxon>Aspidochirotida</taxon>
        <taxon>Stichopodidae</taxon>
        <taxon>Apostichopus</taxon>
    </lineage>
</organism>
<dbReference type="OrthoDB" id="9986177at2759"/>
<protein>
    <submittedName>
        <fullName evidence="11">Putative stromal interaction molecule 1</fullName>
    </submittedName>
</protein>
<dbReference type="GO" id="GO:0002115">
    <property type="term" value="P:store-operated calcium entry"/>
    <property type="evidence" value="ECO:0007669"/>
    <property type="project" value="TreeGrafter"/>
</dbReference>
<keyword evidence="9" id="KW-0812">Transmembrane</keyword>
<dbReference type="InterPro" id="IPR013761">
    <property type="entry name" value="SAM/pointed_sf"/>
</dbReference>